<reference evidence="1 2" key="1">
    <citation type="submission" date="2020-04" db="EMBL/GenBank/DDBJ databases">
        <authorList>
            <person name="Hitch T.C.A."/>
            <person name="Wylensek D."/>
            <person name="Clavel T."/>
        </authorList>
    </citation>
    <scope>NUCLEOTIDE SEQUENCE [LARGE SCALE GENOMIC DNA]</scope>
    <source>
        <strain evidence="1 2">BL-383-APC-2I</strain>
    </source>
</reference>
<accession>A0A7X9SWG3</accession>
<protein>
    <submittedName>
        <fullName evidence="1">Uncharacterized protein</fullName>
    </submittedName>
</protein>
<name>A0A7X9SWG3_9CORY</name>
<dbReference type="AlphaFoldDB" id="A0A7X9SWG3"/>
<evidence type="ECO:0000313" key="1">
    <source>
        <dbReference type="EMBL" id="NMF09339.1"/>
    </source>
</evidence>
<dbReference type="RefSeq" id="WP_168937777.1">
    <property type="nucleotide sequence ID" value="NZ_JABAGA010000003.1"/>
</dbReference>
<gene>
    <name evidence="1" type="ORF">HF852_06955</name>
</gene>
<proteinExistence type="predicted"/>
<evidence type="ECO:0000313" key="2">
    <source>
        <dbReference type="Proteomes" id="UP000589552"/>
    </source>
</evidence>
<organism evidence="1 2">
    <name type="scientific">Corynebacterium xerosis</name>
    <dbReference type="NCBI Taxonomy" id="1725"/>
    <lineage>
        <taxon>Bacteria</taxon>
        <taxon>Bacillati</taxon>
        <taxon>Actinomycetota</taxon>
        <taxon>Actinomycetes</taxon>
        <taxon>Mycobacteriales</taxon>
        <taxon>Corynebacteriaceae</taxon>
        <taxon>Corynebacterium</taxon>
    </lineage>
</organism>
<comment type="caution">
    <text evidence="1">The sequence shown here is derived from an EMBL/GenBank/DDBJ whole genome shotgun (WGS) entry which is preliminary data.</text>
</comment>
<dbReference type="Proteomes" id="UP000589552">
    <property type="component" value="Unassembled WGS sequence"/>
</dbReference>
<dbReference type="EMBL" id="JABAGA010000003">
    <property type="protein sequence ID" value="NMF09339.1"/>
    <property type="molecule type" value="Genomic_DNA"/>
</dbReference>
<sequence length="109" mass="11908">MLVIAIIVAVVGVSAAGIAAMNEMTERTERADCADRVIAHAKYPGGAEISDMRKAVAFLDDEDTETYSHGYRGEADFPNGFGVPVRMYFFCKVTPMGTMDVTVDEDFFI</sequence>